<organism evidence="1">
    <name type="scientific">Candidatus Kentrum sp. FW</name>
    <dbReference type="NCBI Taxonomy" id="2126338"/>
    <lineage>
        <taxon>Bacteria</taxon>
        <taxon>Pseudomonadati</taxon>
        <taxon>Pseudomonadota</taxon>
        <taxon>Gammaproteobacteria</taxon>
        <taxon>Candidatus Kentrum</taxon>
    </lineage>
</organism>
<evidence type="ECO:0000313" key="1">
    <source>
        <dbReference type="EMBL" id="VFJ66683.1"/>
    </source>
</evidence>
<dbReference type="AlphaFoldDB" id="A0A450THL8"/>
<dbReference type="EMBL" id="CAADFE010000010">
    <property type="protein sequence ID" value="VFJ66683.1"/>
    <property type="molecule type" value="Genomic_DNA"/>
</dbReference>
<name>A0A450THL8_9GAMM</name>
<accession>A0A450THL8</accession>
<proteinExistence type="predicted"/>
<gene>
    <name evidence="1" type="ORF">BECKFW1821C_GA0114237_101055</name>
</gene>
<sequence length="93" mass="11054">MEILASSENNTRKVQDVFLKHMILQAFPKISRYQAECRLLEKKYGGPFDSIRQNKQRQGMEDFALEDDLLDWEYAQAALRWWQGQLQEFRNAA</sequence>
<reference evidence="1" key="1">
    <citation type="submission" date="2019-02" db="EMBL/GenBank/DDBJ databases">
        <authorList>
            <person name="Gruber-Vodicka R. H."/>
            <person name="Seah K. B. B."/>
        </authorList>
    </citation>
    <scope>NUCLEOTIDE SEQUENCE</scope>
    <source>
        <strain evidence="1">BECK_BZ131</strain>
    </source>
</reference>
<protein>
    <submittedName>
        <fullName evidence="1">Uncharacterized protein</fullName>
    </submittedName>
</protein>